<comment type="caution">
    <text evidence="5">The sequence shown here is derived from an EMBL/GenBank/DDBJ whole genome shotgun (WGS) entry which is preliminary data.</text>
</comment>
<dbReference type="PROSITE" id="PS00622">
    <property type="entry name" value="HTH_LUXR_1"/>
    <property type="match status" value="1"/>
</dbReference>
<evidence type="ECO:0000256" key="1">
    <source>
        <dbReference type="ARBA" id="ARBA00023015"/>
    </source>
</evidence>
<dbReference type="Gene3D" id="1.10.10.10">
    <property type="entry name" value="Winged helix-like DNA-binding domain superfamily/Winged helix DNA-binding domain"/>
    <property type="match status" value="1"/>
</dbReference>
<evidence type="ECO:0000256" key="2">
    <source>
        <dbReference type="ARBA" id="ARBA00023125"/>
    </source>
</evidence>
<dbReference type="SUPFAM" id="SSF46894">
    <property type="entry name" value="C-terminal effector domain of the bipartite response regulators"/>
    <property type="match status" value="1"/>
</dbReference>
<dbReference type="Pfam" id="PF00196">
    <property type="entry name" value="GerE"/>
    <property type="match status" value="1"/>
</dbReference>
<dbReference type="InterPro" id="IPR036388">
    <property type="entry name" value="WH-like_DNA-bd_sf"/>
</dbReference>
<dbReference type="GO" id="GO:0003677">
    <property type="term" value="F:DNA binding"/>
    <property type="evidence" value="ECO:0007669"/>
    <property type="project" value="UniProtKB-KW"/>
</dbReference>
<dbReference type="GO" id="GO:0006355">
    <property type="term" value="P:regulation of DNA-templated transcription"/>
    <property type="evidence" value="ECO:0007669"/>
    <property type="project" value="InterPro"/>
</dbReference>
<keyword evidence="2" id="KW-0238">DNA-binding</keyword>
<organism evidence="5 6">
    <name type="scientific">Actinomadura syzygii</name>
    <dbReference type="NCBI Taxonomy" id="1427538"/>
    <lineage>
        <taxon>Bacteria</taxon>
        <taxon>Bacillati</taxon>
        <taxon>Actinomycetota</taxon>
        <taxon>Actinomycetes</taxon>
        <taxon>Streptosporangiales</taxon>
        <taxon>Thermomonosporaceae</taxon>
        <taxon>Actinomadura</taxon>
    </lineage>
</organism>
<dbReference type="InterPro" id="IPR000792">
    <property type="entry name" value="Tscrpt_reg_LuxR_C"/>
</dbReference>
<feature type="domain" description="HTH luxR-type" evidence="4">
    <location>
        <begin position="293"/>
        <end position="356"/>
    </location>
</feature>
<reference evidence="5 6" key="1">
    <citation type="submission" date="2019-08" db="EMBL/GenBank/DDBJ databases">
        <title>Actinomadura sp. nov. CYP1-5 isolated from mountain soil.</title>
        <authorList>
            <person name="Songsumanus A."/>
            <person name="Kuncharoen N."/>
            <person name="Kudo T."/>
            <person name="Yuki M."/>
            <person name="Igarashi Y."/>
            <person name="Tanasupawat S."/>
        </authorList>
    </citation>
    <scope>NUCLEOTIDE SEQUENCE [LARGE SCALE GENOMIC DNA]</scope>
    <source>
        <strain evidence="5 6">GKU157</strain>
    </source>
</reference>
<evidence type="ECO:0000259" key="4">
    <source>
        <dbReference type="PROSITE" id="PS50043"/>
    </source>
</evidence>
<accession>A0A5D0UKX2</accession>
<dbReference type="SUPFAM" id="SSF55781">
    <property type="entry name" value="GAF domain-like"/>
    <property type="match status" value="1"/>
</dbReference>
<sequence length="356" mass="38207">MRCVANTGRMSRGECSSIRAASDVGTAVELGAVVSQWVGRVVPHEGYMLAAVDPVTGVGCFLAREHGYSQAAARRLIVGDRSDGDHPYPFDRRARQSRVGVFNTDAPGLRRNEAMRDVMLDQGVGSELRIALAHAGTMWGGLVLLRPRGARPFSADESVQAQRLARDIVAAMRRYAAAAPPEPSGLALPPGVLVIGTGGGAIAAERVVAATPSAREWLDELGTRPADALTTSDPPVESIVWILTQTVRTTDKPAMTRVPTKRGWIVLNAQPLTGGTDVAVTVQPAVGTDLLPAMAFWHGLTPKERAVVEQVLEGLAAKQIARRLEMSPHTLNDHFKSIYRKLGVSAREELIARLLR</sequence>
<dbReference type="PANTHER" id="PTHR44688:SF16">
    <property type="entry name" value="DNA-BINDING TRANSCRIPTIONAL ACTIVATOR DEVR_DOSR"/>
    <property type="match status" value="1"/>
</dbReference>
<dbReference type="AlphaFoldDB" id="A0A5D0UKX2"/>
<proteinExistence type="predicted"/>
<keyword evidence="3" id="KW-0804">Transcription</keyword>
<dbReference type="CDD" id="cd06170">
    <property type="entry name" value="LuxR_C_like"/>
    <property type="match status" value="1"/>
</dbReference>
<evidence type="ECO:0000256" key="3">
    <source>
        <dbReference type="ARBA" id="ARBA00023163"/>
    </source>
</evidence>
<dbReference type="PANTHER" id="PTHR44688">
    <property type="entry name" value="DNA-BINDING TRANSCRIPTIONAL ACTIVATOR DEVR_DOSR"/>
    <property type="match status" value="1"/>
</dbReference>
<evidence type="ECO:0000313" key="5">
    <source>
        <dbReference type="EMBL" id="TYC18744.1"/>
    </source>
</evidence>
<dbReference type="OrthoDB" id="9815744at2"/>
<keyword evidence="1" id="KW-0805">Transcription regulation</keyword>
<dbReference type="PROSITE" id="PS50043">
    <property type="entry name" value="HTH_LUXR_2"/>
    <property type="match status" value="1"/>
</dbReference>
<dbReference type="InterPro" id="IPR016032">
    <property type="entry name" value="Sig_transdc_resp-reg_C-effctor"/>
</dbReference>
<dbReference type="EMBL" id="VSFF01000001">
    <property type="protein sequence ID" value="TYC18744.1"/>
    <property type="molecule type" value="Genomic_DNA"/>
</dbReference>
<dbReference type="PRINTS" id="PR00038">
    <property type="entry name" value="HTHLUXR"/>
</dbReference>
<evidence type="ECO:0000313" key="6">
    <source>
        <dbReference type="Proteomes" id="UP000322634"/>
    </source>
</evidence>
<gene>
    <name evidence="5" type="ORF">FXF65_03100</name>
</gene>
<protein>
    <submittedName>
        <fullName evidence="5">Helix-turn-helix transcriptional regulator</fullName>
    </submittedName>
</protein>
<dbReference type="Proteomes" id="UP000322634">
    <property type="component" value="Unassembled WGS sequence"/>
</dbReference>
<name>A0A5D0UKX2_9ACTN</name>
<keyword evidence="6" id="KW-1185">Reference proteome</keyword>
<dbReference type="SMART" id="SM00421">
    <property type="entry name" value="HTH_LUXR"/>
    <property type="match status" value="1"/>
</dbReference>